<reference evidence="1 2" key="1">
    <citation type="journal article" date="2019" name="G3 (Bethesda)">
        <title>Sequencing of a Wild Apple (Malus baccata) Genome Unravels the Differences Between Cultivated and Wild Apple Species Regarding Disease Resistance and Cold Tolerance.</title>
        <authorList>
            <person name="Chen X."/>
        </authorList>
    </citation>
    <scope>NUCLEOTIDE SEQUENCE [LARGE SCALE GENOMIC DNA]</scope>
    <source>
        <strain evidence="2">cv. Shandingzi</strain>
        <tissue evidence="1">Leaves</tissue>
    </source>
</reference>
<dbReference type="EMBL" id="VIEB01000815">
    <property type="protein sequence ID" value="TQD80313.1"/>
    <property type="molecule type" value="Genomic_DNA"/>
</dbReference>
<comment type="caution">
    <text evidence="1">The sequence shown here is derived from an EMBL/GenBank/DDBJ whole genome shotgun (WGS) entry which is preliminary data.</text>
</comment>
<evidence type="ECO:0000313" key="2">
    <source>
        <dbReference type="Proteomes" id="UP000315295"/>
    </source>
</evidence>
<name>A0A540L1E6_MALBA</name>
<protein>
    <submittedName>
        <fullName evidence="1">Uncharacterized protein</fullName>
    </submittedName>
</protein>
<dbReference type="AlphaFoldDB" id="A0A540L1E6"/>
<evidence type="ECO:0000313" key="1">
    <source>
        <dbReference type="EMBL" id="TQD80313.1"/>
    </source>
</evidence>
<dbReference type="Proteomes" id="UP000315295">
    <property type="component" value="Unassembled WGS sequence"/>
</dbReference>
<gene>
    <name evidence="1" type="ORF">C1H46_034146</name>
</gene>
<keyword evidence="2" id="KW-1185">Reference proteome</keyword>
<organism evidence="1 2">
    <name type="scientific">Malus baccata</name>
    <name type="common">Siberian crab apple</name>
    <name type="synonym">Pyrus baccata</name>
    <dbReference type="NCBI Taxonomy" id="106549"/>
    <lineage>
        <taxon>Eukaryota</taxon>
        <taxon>Viridiplantae</taxon>
        <taxon>Streptophyta</taxon>
        <taxon>Embryophyta</taxon>
        <taxon>Tracheophyta</taxon>
        <taxon>Spermatophyta</taxon>
        <taxon>Magnoliopsida</taxon>
        <taxon>eudicotyledons</taxon>
        <taxon>Gunneridae</taxon>
        <taxon>Pentapetalae</taxon>
        <taxon>rosids</taxon>
        <taxon>fabids</taxon>
        <taxon>Rosales</taxon>
        <taxon>Rosaceae</taxon>
        <taxon>Amygdaloideae</taxon>
        <taxon>Maleae</taxon>
        <taxon>Malus</taxon>
    </lineage>
</organism>
<sequence length="57" mass="5883">MAGTPSGLLCRTSASSDVIQCSRDARGCNYGPRHMELMVAAQQKAAELVVGCLTGIG</sequence>
<proteinExistence type="predicted"/>
<accession>A0A540L1E6</accession>